<protein>
    <submittedName>
        <fullName evidence="2">Sel1 repeat family protein</fullName>
    </submittedName>
</protein>
<dbReference type="Gene3D" id="1.25.40.10">
    <property type="entry name" value="Tetratricopeptide repeat domain"/>
    <property type="match status" value="1"/>
</dbReference>
<sequence>MVQHLRTKIIGLAAILGTLLFTSTAWSDNLTEQPQITPELITQLKSKSNSGDHDATCKLADLYRKGNGINKDLTIAFDLYAEAAREGHPMARYRLGSAYHKGEGTESNQISAWIWLTLASEDDSPVKAEALQLREKVSRSLTEAQQDRAQVLANNFREMFY</sequence>
<feature type="signal peptide" evidence="1">
    <location>
        <begin position="1"/>
        <end position="27"/>
    </location>
</feature>
<comment type="caution">
    <text evidence="2">The sequence shown here is derived from an EMBL/GenBank/DDBJ whole genome shotgun (WGS) entry which is preliminary data.</text>
</comment>
<dbReference type="InterPro" id="IPR006597">
    <property type="entry name" value="Sel1-like"/>
</dbReference>
<dbReference type="PANTHER" id="PTHR45011:SF1">
    <property type="entry name" value="DAP3-BINDING CELL DEATH ENHANCER 1"/>
    <property type="match status" value="1"/>
</dbReference>
<gene>
    <name evidence="2" type="ORF">M3P05_19025</name>
</gene>
<evidence type="ECO:0000313" key="3">
    <source>
        <dbReference type="Proteomes" id="UP001203338"/>
    </source>
</evidence>
<keyword evidence="3" id="KW-1185">Reference proteome</keyword>
<dbReference type="PANTHER" id="PTHR45011">
    <property type="entry name" value="DAP3-BINDING CELL DEATH ENHANCER 1"/>
    <property type="match status" value="1"/>
</dbReference>
<feature type="chain" id="PRO_5045995327" evidence="1">
    <location>
        <begin position="28"/>
        <end position="161"/>
    </location>
</feature>
<proteinExistence type="predicted"/>
<dbReference type="SMART" id="SM00671">
    <property type="entry name" value="SEL1"/>
    <property type="match status" value="2"/>
</dbReference>
<evidence type="ECO:0000256" key="1">
    <source>
        <dbReference type="SAM" id="SignalP"/>
    </source>
</evidence>
<evidence type="ECO:0000313" key="2">
    <source>
        <dbReference type="EMBL" id="MCL6272018.1"/>
    </source>
</evidence>
<dbReference type="InterPro" id="IPR052748">
    <property type="entry name" value="ISR_Activator"/>
</dbReference>
<name>A0ABT0PL02_9GAMM</name>
<accession>A0ABT0PL02</accession>
<dbReference type="EMBL" id="JAMFLX010000041">
    <property type="protein sequence ID" value="MCL6272018.1"/>
    <property type="molecule type" value="Genomic_DNA"/>
</dbReference>
<reference evidence="2 3" key="1">
    <citation type="submission" date="2022-05" db="EMBL/GenBank/DDBJ databases">
        <authorList>
            <person name="Park J.-S."/>
        </authorList>
    </citation>
    <scope>NUCLEOTIDE SEQUENCE [LARGE SCALE GENOMIC DNA]</scope>
    <source>
        <strain evidence="2 3">2012CJ34-2</strain>
    </source>
</reference>
<organism evidence="2 3">
    <name type="scientific">Parendozoicomonas callyspongiae</name>
    <dbReference type="NCBI Taxonomy" id="2942213"/>
    <lineage>
        <taxon>Bacteria</taxon>
        <taxon>Pseudomonadati</taxon>
        <taxon>Pseudomonadota</taxon>
        <taxon>Gammaproteobacteria</taxon>
        <taxon>Oceanospirillales</taxon>
        <taxon>Endozoicomonadaceae</taxon>
        <taxon>Parendozoicomonas</taxon>
    </lineage>
</organism>
<dbReference type="RefSeq" id="WP_249701695.1">
    <property type="nucleotide sequence ID" value="NZ_JAMFLX010000041.1"/>
</dbReference>
<keyword evidence="1" id="KW-0732">Signal</keyword>
<dbReference type="Pfam" id="PF08238">
    <property type="entry name" value="Sel1"/>
    <property type="match status" value="2"/>
</dbReference>
<dbReference type="InterPro" id="IPR011990">
    <property type="entry name" value="TPR-like_helical_dom_sf"/>
</dbReference>
<dbReference type="Proteomes" id="UP001203338">
    <property type="component" value="Unassembled WGS sequence"/>
</dbReference>
<dbReference type="SUPFAM" id="SSF81901">
    <property type="entry name" value="HCP-like"/>
    <property type="match status" value="1"/>
</dbReference>